<name>A0A8K0UNN7_9AGAR</name>
<accession>A0A8K0UNN7</accession>
<feature type="transmembrane region" description="Helical" evidence="1">
    <location>
        <begin position="72"/>
        <end position="93"/>
    </location>
</feature>
<feature type="transmembrane region" description="Helical" evidence="1">
    <location>
        <begin position="114"/>
        <end position="135"/>
    </location>
</feature>
<reference evidence="2" key="1">
    <citation type="journal article" date="2021" name="New Phytol.">
        <title>Evolutionary innovations through gain and loss of genes in the ectomycorrhizal Boletales.</title>
        <authorList>
            <person name="Wu G."/>
            <person name="Miyauchi S."/>
            <person name="Morin E."/>
            <person name="Kuo A."/>
            <person name="Drula E."/>
            <person name="Varga T."/>
            <person name="Kohler A."/>
            <person name="Feng B."/>
            <person name="Cao Y."/>
            <person name="Lipzen A."/>
            <person name="Daum C."/>
            <person name="Hundley H."/>
            <person name="Pangilinan J."/>
            <person name="Johnson J."/>
            <person name="Barry K."/>
            <person name="LaButti K."/>
            <person name="Ng V."/>
            <person name="Ahrendt S."/>
            <person name="Min B."/>
            <person name="Choi I.G."/>
            <person name="Park H."/>
            <person name="Plett J.M."/>
            <person name="Magnuson J."/>
            <person name="Spatafora J.W."/>
            <person name="Nagy L.G."/>
            <person name="Henrissat B."/>
            <person name="Grigoriev I.V."/>
            <person name="Yang Z.L."/>
            <person name="Xu J."/>
            <person name="Martin F.M."/>
        </authorList>
    </citation>
    <scope>NUCLEOTIDE SEQUENCE</scope>
    <source>
        <strain evidence="2">KKN 215</strain>
    </source>
</reference>
<evidence type="ECO:0000313" key="2">
    <source>
        <dbReference type="EMBL" id="KAH8100088.1"/>
    </source>
</evidence>
<keyword evidence="1" id="KW-0472">Membrane</keyword>
<organism evidence="2 3">
    <name type="scientific">Cristinia sonorae</name>
    <dbReference type="NCBI Taxonomy" id="1940300"/>
    <lineage>
        <taxon>Eukaryota</taxon>
        <taxon>Fungi</taxon>
        <taxon>Dikarya</taxon>
        <taxon>Basidiomycota</taxon>
        <taxon>Agaricomycotina</taxon>
        <taxon>Agaricomycetes</taxon>
        <taxon>Agaricomycetidae</taxon>
        <taxon>Agaricales</taxon>
        <taxon>Pleurotineae</taxon>
        <taxon>Stephanosporaceae</taxon>
        <taxon>Cristinia</taxon>
    </lineage>
</organism>
<protein>
    <submittedName>
        <fullName evidence="2">Uncharacterized protein</fullName>
    </submittedName>
</protein>
<keyword evidence="1" id="KW-0812">Transmembrane</keyword>
<gene>
    <name evidence="2" type="ORF">BXZ70DRAFT_204650</name>
</gene>
<feature type="transmembrane region" description="Helical" evidence="1">
    <location>
        <begin position="12"/>
        <end position="34"/>
    </location>
</feature>
<dbReference type="Proteomes" id="UP000813824">
    <property type="component" value="Unassembled WGS sequence"/>
</dbReference>
<evidence type="ECO:0000313" key="3">
    <source>
        <dbReference type="Proteomes" id="UP000813824"/>
    </source>
</evidence>
<keyword evidence="3" id="KW-1185">Reference proteome</keyword>
<dbReference type="EMBL" id="JAEVFJ010000017">
    <property type="protein sequence ID" value="KAH8100088.1"/>
    <property type="molecule type" value="Genomic_DNA"/>
</dbReference>
<comment type="caution">
    <text evidence="2">The sequence shown here is derived from an EMBL/GenBank/DDBJ whole genome shotgun (WGS) entry which is preliminary data.</text>
</comment>
<keyword evidence="1" id="KW-1133">Transmembrane helix</keyword>
<sequence length="173" mass="19247">MDPLQSHFPLVFAKTALPVSSLSFVFLFHLSLSLPASVSDPPSSCLPHACFVCALIAFINSLSSLLSLSLYLSNLFFLCLVAFTVLLTGFFILHQISTACTTILALSFSFSLRLIFPTILTPFNLVFISPLFHLYSPFTPVLVHTHLFNPPLPKPEPYILHHFDFFSLIDLSL</sequence>
<feature type="transmembrane region" description="Helical" evidence="1">
    <location>
        <begin position="46"/>
        <end position="66"/>
    </location>
</feature>
<proteinExistence type="predicted"/>
<dbReference type="AlphaFoldDB" id="A0A8K0UNN7"/>
<evidence type="ECO:0000256" key="1">
    <source>
        <dbReference type="SAM" id="Phobius"/>
    </source>
</evidence>